<evidence type="ECO:0000256" key="2">
    <source>
        <dbReference type="ARBA" id="ARBA00022692"/>
    </source>
</evidence>
<dbReference type="Pfam" id="PF02932">
    <property type="entry name" value="Neur_chan_memb"/>
    <property type="match status" value="1"/>
</dbReference>
<evidence type="ECO:0000256" key="3">
    <source>
        <dbReference type="ARBA" id="ARBA00022989"/>
    </source>
</evidence>
<dbReference type="AlphaFoldDB" id="W6ECP0"/>
<proteinExistence type="evidence at transcript level"/>
<dbReference type="GO" id="GO:0004888">
    <property type="term" value="F:transmembrane signaling receptor activity"/>
    <property type="evidence" value="ECO:0007669"/>
    <property type="project" value="InterPro"/>
</dbReference>
<dbReference type="InterPro" id="IPR038050">
    <property type="entry name" value="Neuro_actylchol_rec"/>
</dbReference>
<dbReference type="InterPro" id="IPR006029">
    <property type="entry name" value="Neurotrans-gated_channel_TM"/>
</dbReference>
<evidence type="ECO:0000256" key="5">
    <source>
        <dbReference type="SAM" id="Phobius"/>
    </source>
</evidence>
<evidence type="ECO:0000259" key="7">
    <source>
        <dbReference type="Pfam" id="PF02931"/>
    </source>
</evidence>
<evidence type="ECO:0000313" key="9">
    <source>
        <dbReference type="EMBL" id="AHJ11222.1"/>
    </source>
</evidence>
<dbReference type="GO" id="GO:0005230">
    <property type="term" value="F:extracellular ligand-gated monoatomic ion channel activity"/>
    <property type="evidence" value="ECO:0007669"/>
    <property type="project" value="InterPro"/>
</dbReference>
<keyword evidence="9" id="KW-0675">Receptor</keyword>
<evidence type="ECO:0000256" key="6">
    <source>
        <dbReference type="SAM" id="SignalP"/>
    </source>
</evidence>
<dbReference type="FunFam" id="2.70.170.10:FF:000030">
    <property type="entry name" value="AcetylCholine Receptor"/>
    <property type="match status" value="1"/>
</dbReference>
<dbReference type="GO" id="GO:0016020">
    <property type="term" value="C:membrane"/>
    <property type="evidence" value="ECO:0007669"/>
    <property type="project" value="UniProtKB-SubCell"/>
</dbReference>
<dbReference type="EMBL" id="KF873593">
    <property type="protein sequence ID" value="AHJ11222.1"/>
    <property type="molecule type" value="mRNA"/>
</dbReference>
<feature type="transmembrane region" description="Helical" evidence="5">
    <location>
        <begin position="258"/>
        <end position="281"/>
    </location>
</feature>
<dbReference type="Gene3D" id="2.70.170.10">
    <property type="entry name" value="Neurotransmitter-gated ion-channel ligand-binding domain"/>
    <property type="match status" value="1"/>
</dbReference>
<dbReference type="InterPro" id="IPR006202">
    <property type="entry name" value="Neur_chan_lig-bd"/>
</dbReference>
<dbReference type="PANTHER" id="PTHR18945">
    <property type="entry name" value="NEUROTRANSMITTER GATED ION CHANNEL"/>
    <property type="match status" value="1"/>
</dbReference>
<keyword evidence="6" id="KW-0732">Signal</keyword>
<dbReference type="CDD" id="cd18997">
    <property type="entry name" value="LGIC_ECD_nAChR"/>
    <property type="match status" value="1"/>
</dbReference>
<dbReference type="InterPro" id="IPR036719">
    <property type="entry name" value="Neuro-gated_channel_TM_sf"/>
</dbReference>
<feature type="domain" description="Neurotransmitter-gated ion-channel transmembrane" evidence="8">
    <location>
        <begin position="263"/>
        <end position="345"/>
    </location>
</feature>
<protein>
    <submittedName>
        <fullName evidence="9">Nicotinic acetylcholine receptor alpha9</fullName>
    </submittedName>
</protein>
<feature type="transmembrane region" description="Helical" evidence="5">
    <location>
        <begin position="318"/>
        <end position="341"/>
    </location>
</feature>
<dbReference type="InterPro" id="IPR036734">
    <property type="entry name" value="Neur_chan_lig-bd_sf"/>
</dbReference>
<dbReference type="InterPro" id="IPR006201">
    <property type="entry name" value="Neur_channel"/>
</dbReference>
<feature type="transmembrane region" description="Helical" evidence="5">
    <location>
        <begin position="288"/>
        <end position="306"/>
    </location>
</feature>
<dbReference type="SUPFAM" id="SSF63712">
    <property type="entry name" value="Nicotinic receptor ligand binding domain-like"/>
    <property type="match status" value="1"/>
</dbReference>
<dbReference type="SUPFAM" id="SSF90112">
    <property type="entry name" value="Neurotransmitter-gated ion-channel transmembrane pore"/>
    <property type="match status" value="1"/>
</dbReference>
<evidence type="ECO:0000259" key="8">
    <source>
        <dbReference type="Pfam" id="PF02932"/>
    </source>
</evidence>
<reference evidence="9" key="1">
    <citation type="journal article" date="2015" name="Gene">
        <title>Cys-loop ligand-gated ion channel gene discovery in the Locusta migratoria manilensis through the neuron transcriptome.</title>
        <authorList>
            <person name="Wang X."/>
            <person name="Meng X."/>
            <person name="Liu C."/>
            <person name="Gao H."/>
            <person name="Zhang Y."/>
            <person name="Liu Z."/>
        </authorList>
    </citation>
    <scope>NUCLEOTIDE SEQUENCE</scope>
    <source>
        <strain evidence="9">Js</strain>
    </source>
</reference>
<evidence type="ECO:0000256" key="4">
    <source>
        <dbReference type="ARBA" id="ARBA00023136"/>
    </source>
</evidence>
<sequence length="455" mass="51406">MVCFSHSGMGFFKCCLAWTFVVLACVFASSSPDIPNNEDTKPLWNATWTDKLKRKLLTHYDKFSRPAQHTNATVVKMVLTFRHFELDELKSVLTVYGWMRMAWTDEKLKWNQTEWGGLHELHLADHEIWQPDIILYNSASGSSIDHYGNSHCVVFPTGEVIWVPPAQFLVFCDLDLRLWPYDTQTCHLTLGSWTYDGDQVDLQLDGHTDGFEMELWNSNSEWQVEDVKGNRAEQYYSCCTEPYVDVTYNITLRRRSPAYSAIVITPAAAIVLMTLAGFWLPPNAGEKILLNGCTAIIICLFLLYFSQKLPAMAGHTPLVVLFYSSSLHLVILSLVVTVVVLNLSRNCYSIPVPWMLQSLLLGWPGRLLGLHHIVLLVPSVEGRHESFSGTEDGSIEASSSGGNVGIADDSRHVLTRTSSHRRHQVNWILLAIAIDRLCFLLYCVLFIILATVYSV</sequence>
<comment type="subcellular location">
    <subcellularLocation>
        <location evidence="1">Membrane</location>
        <topology evidence="1">Multi-pass membrane protein</topology>
    </subcellularLocation>
</comment>
<dbReference type="Pfam" id="PF02931">
    <property type="entry name" value="Neur_chan_LBD"/>
    <property type="match status" value="1"/>
</dbReference>
<dbReference type="PRINTS" id="PR00252">
    <property type="entry name" value="NRIONCHANNEL"/>
</dbReference>
<dbReference type="Gene3D" id="1.20.58.390">
    <property type="entry name" value="Neurotransmitter-gated ion-channel transmembrane domain"/>
    <property type="match status" value="1"/>
</dbReference>
<feature type="domain" description="Neurotransmitter-gated ion-channel ligand-binding" evidence="7">
    <location>
        <begin position="50"/>
        <end position="255"/>
    </location>
</feature>
<feature type="signal peptide" evidence="6">
    <location>
        <begin position="1"/>
        <end position="28"/>
    </location>
</feature>
<keyword evidence="3 5" id="KW-1133">Transmembrane helix</keyword>
<evidence type="ECO:0000256" key="1">
    <source>
        <dbReference type="ARBA" id="ARBA00004141"/>
    </source>
</evidence>
<feature type="chain" id="PRO_5004876137" evidence="6">
    <location>
        <begin position="29"/>
        <end position="455"/>
    </location>
</feature>
<name>W6ECP0_LOCMI</name>
<keyword evidence="4 5" id="KW-0472">Membrane</keyword>
<feature type="transmembrane region" description="Helical" evidence="5">
    <location>
        <begin position="427"/>
        <end position="453"/>
    </location>
</feature>
<organism evidence="9">
    <name type="scientific">Locusta migratoria</name>
    <name type="common">Migratory locust</name>
    <dbReference type="NCBI Taxonomy" id="7004"/>
    <lineage>
        <taxon>Eukaryota</taxon>
        <taxon>Metazoa</taxon>
        <taxon>Ecdysozoa</taxon>
        <taxon>Arthropoda</taxon>
        <taxon>Hexapoda</taxon>
        <taxon>Insecta</taxon>
        <taxon>Pterygota</taxon>
        <taxon>Neoptera</taxon>
        <taxon>Polyneoptera</taxon>
        <taxon>Orthoptera</taxon>
        <taxon>Caelifera</taxon>
        <taxon>Acrididea</taxon>
        <taxon>Acridomorpha</taxon>
        <taxon>Acridoidea</taxon>
        <taxon>Acrididae</taxon>
        <taxon>Oedipodinae</taxon>
        <taxon>Locusta</taxon>
    </lineage>
</organism>
<accession>W6ECP0</accession>
<keyword evidence="2 5" id="KW-0812">Transmembrane</keyword>